<dbReference type="Pfam" id="PF18463">
    <property type="entry name" value="PCSK9_C3"/>
    <property type="match status" value="1"/>
</dbReference>
<dbReference type="Pfam" id="PF02018">
    <property type="entry name" value="CBM_4_9"/>
    <property type="match status" value="1"/>
</dbReference>
<dbReference type="InterPro" id="IPR003305">
    <property type="entry name" value="CenC_carb-bd"/>
</dbReference>
<dbReference type="Proteomes" id="UP000694888">
    <property type="component" value="Unplaced"/>
</dbReference>
<dbReference type="Pfam" id="PF18459">
    <property type="entry name" value="PCSK9_C1"/>
    <property type="match status" value="1"/>
</dbReference>
<evidence type="ECO:0000313" key="9">
    <source>
        <dbReference type="RefSeq" id="XP_035826335.1"/>
    </source>
</evidence>
<sequence>MGKMEEGLTFRKIRTFSLPVFTAIFVLVLSNGVVTRAAVELLKNPGFENGVTSWAHDGFSMVTTTEQVHQGRVAVKCTGRTQSWMGPKQSIQISRGKHYVFTSYIRLTNDLPGKMFQKAVVKISFTLKDGSKYYFPVCSRPYLTKADGWTMLGGDFIPPNLEWTQASLYLDTLLPGIDFFFDDTSLTELPSNPNWEREANQRIENLRKSKLHVNVNLSPGFRPEDVTVEINHLKHLFAWGSVVQPDLFLESDYAQYQQVYYHMFNWATVQDYKWRYNRGNRTNPDYRVAVAATDVLNHHGIKVRGHSMFWAVPFNNPEWVKGLSAPALKTTVDDRIAYMTAQTKNKLAHWDVNNELLHGYFYEEKSGNPRYTEHMFREIHRADPKPTLFLNEYNVVKSGEMTQSYLTQIQKFKAANVGLGGVGVQSHLNDYEEPSPDSINYRLNVVAKGGLPIFVTELSLGVRDPHTKADWLERVLRLYFSHPDVHGVIFWGFWNTENFRSLVQGSHFTLNESGKRFLKLTKETWSTHVNRSLASGTSFNLRAFQGDYEAVVWYKGKPIKRTTFSLGKADKTVSISVTGNGHAIHLPKKIDPFTMKVQINPQTTRANLRTLGQASSTSQNSHLTCTTRRSPTSAVGVSKTTQVTCQGDEVLTGCSSWLKNNEFYRDGEEILMSGGKQACRAMNGYGSSAGVEAVARCCSVRGLRCEYRTAGPSGTGMDDKVEVPCQGQAYALGCSTLAYSHNSDGSIFTNTSCKGQNDYPRNGVYSYAACCQSPNLQCRTVTSGTSGKKQSDQVGVTCPKGYVMTGCNVFSQYAKAAGAFINTNAAGTDTCVAVNGAEKFGPETGVQAQATCCRT</sequence>
<keyword evidence="8" id="KW-1185">Reference proteome</keyword>
<name>A0ABM1VV93_APLCA</name>
<dbReference type="InterPro" id="IPR008979">
    <property type="entry name" value="Galactose-bd-like_sf"/>
</dbReference>
<feature type="domain" description="GH10" evidence="7">
    <location>
        <begin position="241"/>
        <end position="520"/>
    </location>
</feature>
<keyword evidence="2" id="KW-0677">Repeat</keyword>
<keyword evidence="4" id="KW-0119">Carbohydrate metabolism</keyword>
<reference evidence="9" key="1">
    <citation type="submission" date="2025-08" db="UniProtKB">
        <authorList>
            <consortium name="RefSeq"/>
        </authorList>
    </citation>
    <scope>IDENTIFICATION</scope>
</reference>
<dbReference type="SUPFAM" id="SSF49785">
    <property type="entry name" value="Galactose-binding domain-like"/>
    <property type="match status" value="1"/>
</dbReference>
<evidence type="ECO:0000313" key="8">
    <source>
        <dbReference type="Proteomes" id="UP000694888"/>
    </source>
</evidence>
<dbReference type="PANTHER" id="PTHR31490:SF1">
    <property type="entry name" value="ENDO-1,4-BETA-XYLANASE 1"/>
    <property type="match status" value="1"/>
</dbReference>
<comment type="similarity">
    <text evidence="1">Belongs to the glycosyl hydrolase 10 (cellulase F) family.</text>
</comment>
<evidence type="ECO:0000256" key="3">
    <source>
        <dbReference type="ARBA" id="ARBA00022801"/>
    </source>
</evidence>
<gene>
    <name evidence="9" type="primary">LOC101860980</name>
</gene>
<protein>
    <submittedName>
        <fullName evidence="9">Endo-1,4-beta-xylanase 3</fullName>
    </submittedName>
</protein>
<keyword evidence="5" id="KW-0624">Polysaccharide degradation</keyword>
<evidence type="ECO:0000256" key="6">
    <source>
        <dbReference type="SAM" id="MobiDB-lite"/>
    </source>
</evidence>
<dbReference type="InterPro" id="IPR001000">
    <property type="entry name" value="GH10_dom"/>
</dbReference>
<feature type="region of interest" description="Disordered" evidence="6">
    <location>
        <begin position="611"/>
        <end position="630"/>
    </location>
</feature>
<dbReference type="Gene3D" id="3.20.20.80">
    <property type="entry name" value="Glycosidases"/>
    <property type="match status" value="1"/>
</dbReference>
<dbReference type="InterPro" id="IPR044846">
    <property type="entry name" value="GH10"/>
</dbReference>
<keyword evidence="3" id="KW-0378">Hydrolase</keyword>
<dbReference type="PANTHER" id="PTHR31490">
    <property type="entry name" value="GLYCOSYL HYDROLASE"/>
    <property type="match status" value="1"/>
</dbReference>
<evidence type="ECO:0000259" key="7">
    <source>
        <dbReference type="PROSITE" id="PS51760"/>
    </source>
</evidence>
<dbReference type="Pfam" id="PF00331">
    <property type="entry name" value="Glyco_hydro_10"/>
    <property type="match status" value="1"/>
</dbReference>
<accession>A0ABM1VV93</accession>
<evidence type="ECO:0000256" key="2">
    <source>
        <dbReference type="ARBA" id="ARBA00022737"/>
    </source>
</evidence>
<dbReference type="RefSeq" id="XP_035826335.1">
    <property type="nucleotide sequence ID" value="XM_035970442.1"/>
</dbReference>
<dbReference type="Gene3D" id="2.60.120.260">
    <property type="entry name" value="Galactose-binding domain-like"/>
    <property type="match status" value="1"/>
</dbReference>
<dbReference type="InterPro" id="IPR017853">
    <property type="entry name" value="GH"/>
</dbReference>
<organism evidence="8 9">
    <name type="scientific">Aplysia californica</name>
    <name type="common">California sea hare</name>
    <dbReference type="NCBI Taxonomy" id="6500"/>
    <lineage>
        <taxon>Eukaryota</taxon>
        <taxon>Metazoa</taxon>
        <taxon>Spiralia</taxon>
        <taxon>Lophotrochozoa</taxon>
        <taxon>Mollusca</taxon>
        <taxon>Gastropoda</taxon>
        <taxon>Heterobranchia</taxon>
        <taxon>Euthyneura</taxon>
        <taxon>Tectipleura</taxon>
        <taxon>Aplysiida</taxon>
        <taxon>Aplysioidea</taxon>
        <taxon>Aplysiidae</taxon>
        <taxon>Aplysia</taxon>
    </lineage>
</organism>
<proteinExistence type="inferred from homology"/>
<evidence type="ECO:0000256" key="4">
    <source>
        <dbReference type="ARBA" id="ARBA00023277"/>
    </source>
</evidence>
<dbReference type="GeneID" id="101860980"/>
<evidence type="ECO:0000256" key="5">
    <source>
        <dbReference type="ARBA" id="ARBA00023326"/>
    </source>
</evidence>
<dbReference type="Gene3D" id="2.60.120.690">
    <property type="entry name" value="Proprotein convertase subtilisin/kexin type 9"/>
    <property type="match status" value="1"/>
</dbReference>
<dbReference type="InterPro" id="IPR041254">
    <property type="entry name" value="PCSK9_C1"/>
</dbReference>
<evidence type="ECO:0000256" key="1">
    <source>
        <dbReference type="ARBA" id="ARBA00007495"/>
    </source>
</evidence>
<dbReference type="PROSITE" id="PS51760">
    <property type="entry name" value="GH10_2"/>
    <property type="match status" value="1"/>
</dbReference>
<dbReference type="SUPFAM" id="SSF51445">
    <property type="entry name" value="(Trans)glycosidases"/>
    <property type="match status" value="1"/>
</dbReference>
<dbReference type="SMART" id="SM00633">
    <property type="entry name" value="Glyco_10"/>
    <property type="match status" value="1"/>
</dbReference>
<dbReference type="InterPro" id="IPR041051">
    <property type="entry name" value="PCSK9_C3"/>
</dbReference>